<dbReference type="RefSeq" id="WP_197333123.1">
    <property type="nucleotide sequence ID" value="NZ_CP115944.1"/>
</dbReference>
<name>G3A2Y6_9RALS</name>
<gene>
    <name evidence="2" type="ORF">RALSY_20420</name>
</gene>
<reference evidence="2" key="1">
    <citation type="journal article" date="2011" name="PLoS ONE">
        <title>Ralstonia syzygii, the Blood Disease Bacterium and some Asian R. solanacearum strains form a single genomic species despite divergent lifestyles.</title>
        <authorList>
            <person name="Remenant B."/>
            <person name="de Cambiaire J.C."/>
            <person name="Cellier G."/>
            <person name="Jacobs J.M."/>
            <person name="Mangenot S."/>
            <person name="Barbe V."/>
            <person name="Lajus A."/>
            <person name="Vallenet D."/>
            <person name="Medigue C."/>
            <person name="Fegan M."/>
            <person name="Allen C."/>
            <person name="Prior P."/>
        </authorList>
    </citation>
    <scope>NUCLEOTIDE SEQUENCE</scope>
    <source>
        <strain evidence="2">R24</strain>
    </source>
</reference>
<accession>G3A2Y6</accession>
<dbReference type="PROSITE" id="PS51257">
    <property type="entry name" value="PROKAR_LIPOPROTEIN"/>
    <property type="match status" value="1"/>
</dbReference>
<keyword evidence="1" id="KW-0732">Signal</keyword>
<dbReference type="InterPro" id="IPR008487">
    <property type="entry name" value="DUF769"/>
</dbReference>
<feature type="chain" id="PRO_5003441921" description="Lipoprotein" evidence="1">
    <location>
        <begin position="21"/>
        <end position="268"/>
    </location>
</feature>
<feature type="signal peptide" evidence="1">
    <location>
        <begin position="1"/>
        <end position="20"/>
    </location>
</feature>
<dbReference type="Pfam" id="PF05590">
    <property type="entry name" value="DUF769"/>
    <property type="match status" value="2"/>
</dbReference>
<sequence length="268" mass="30779">MKTKILLAALSATWALTGCAWGPDQPDTRTGKPLPASPTSPRELGLRFHTLNLFGQYRVTHAYLQGINISQCYAGAPDDEVQFVTMRWDNGKTEPAYVYYPRGNRADRRERPLRMMIEGVKKRNTYHGYDYMQFDKFCGDWTAGGAVTLGIRDKRSQSIEQHIEQEDAWSRRYNADQIARGTAFRSERTPTEQMVRNGNRWFHLHEKSPTAPGMEESDEWLMPVGDSNYYFYLSFGYVSGARAANGAEYMKTRAMVERIIDSFKLEKL</sequence>
<proteinExistence type="predicted"/>
<organism evidence="2">
    <name type="scientific">Ralstonia syzygii R24</name>
    <dbReference type="NCBI Taxonomy" id="907261"/>
    <lineage>
        <taxon>Bacteria</taxon>
        <taxon>Pseudomonadati</taxon>
        <taxon>Pseudomonadota</taxon>
        <taxon>Betaproteobacteria</taxon>
        <taxon>Burkholderiales</taxon>
        <taxon>Burkholderiaceae</taxon>
        <taxon>Ralstonia</taxon>
        <taxon>Ralstonia solanacearum species complex</taxon>
    </lineage>
</organism>
<evidence type="ECO:0000313" key="2">
    <source>
        <dbReference type="EMBL" id="CCA85807.1"/>
    </source>
</evidence>
<reference evidence="2" key="2">
    <citation type="submission" date="2011-04" db="EMBL/GenBank/DDBJ databases">
        <authorList>
            <person name="Genoscope - CEA"/>
        </authorList>
    </citation>
    <scope>NUCLEOTIDE SEQUENCE</scope>
    <source>
        <strain evidence="2">R24</strain>
    </source>
</reference>
<dbReference type="EMBL" id="FR854087">
    <property type="protein sequence ID" value="CCA85807.1"/>
    <property type="molecule type" value="Genomic_DNA"/>
</dbReference>
<evidence type="ECO:0008006" key="3">
    <source>
        <dbReference type="Google" id="ProtNLM"/>
    </source>
</evidence>
<dbReference type="AlphaFoldDB" id="G3A2Y6"/>
<protein>
    <recommendedName>
        <fullName evidence="3">Lipoprotein</fullName>
    </recommendedName>
</protein>
<evidence type="ECO:0000256" key="1">
    <source>
        <dbReference type="SAM" id="SignalP"/>
    </source>
</evidence>